<evidence type="ECO:0000313" key="2">
    <source>
        <dbReference type="Proteomes" id="UP000537141"/>
    </source>
</evidence>
<dbReference type="Pfam" id="PF09614">
    <property type="entry name" value="Cas_Csy2"/>
    <property type="match status" value="1"/>
</dbReference>
<evidence type="ECO:0000313" key="1">
    <source>
        <dbReference type="EMBL" id="MBB6542898.1"/>
    </source>
</evidence>
<dbReference type="InterPro" id="IPR013398">
    <property type="entry name" value="CRISPR-assoc_prot_Csy2"/>
</dbReference>
<dbReference type="AlphaFoldDB" id="A0A7X0NG94"/>
<keyword evidence="2" id="KW-1185">Reference proteome</keyword>
<sequence>MVNYKTLKELLIIDDLKEKNNQLRKAFSAYTSLIDITGLEKAALIILLNLTHRKALVEDLCNEKLAKRTLLDEAHFDKCVNEIEWLHSHNLKYPDIKVSKQRLLVPHPSIISGVISGANCQRTLGWSHNSTTINCAKLFCCHFYWQGKIVCLTDLLLSNNDVFKKVFKTLGFIAEDYNRLCQRVKKLLPESDIPVTVDRFSKQVQFPFRDKYISLTPVVSHSLQAEIQIKSRDRKGRYAKLEHVRPSSMGELVASLGGNISLLSYPPNITPASGDYTEKMLWLLERGKDVFNNKILSSDNFIHALKLLIFSPLKLTHRQRKESVLTSFKVIRAGLFQWLQPIIDWRFELQDNNRVLDLSQYKHGELIFRLLTVDQVNNSITASLFEYLNNNLPERYAYHQAIVLRLRRLLTSTLNRIVKSESIEEPVNVDGGNKRFLYLRNIQVFDAQAQANPYCIGVPSLTAVWGMLHNYQRRLSERLGVTICFSSFSLFIRNYSLVKGNELPAFSMNGPNQKVFKRSGVTANRFCDLTFDIVVRLDGDEDSIEKLEQNNQVLKACFPSRFAGGAMIPDWQKINSTWCQLYQNETQLFSVLKRLPSFGQWLVPHTAKLQSLNDLTSLLIDNTNLSPVMQGFSFLGKPINRSGALDSLHCFAEPVIGVAQYMSAYKVRYNGMKHFFNKAFWSYEVQEAYILIKKAKASYGIV</sequence>
<proteinExistence type="predicted"/>
<gene>
    <name evidence="1" type="ORF">HNQ55_001398</name>
</gene>
<reference evidence="1 2" key="1">
    <citation type="submission" date="2020-08" db="EMBL/GenBank/DDBJ databases">
        <title>Genomic Encyclopedia of Type Strains, Phase IV (KMG-IV): sequencing the most valuable type-strain genomes for metagenomic binning, comparative biology and taxonomic classification.</title>
        <authorList>
            <person name="Goeker M."/>
        </authorList>
    </citation>
    <scope>NUCLEOTIDE SEQUENCE [LARGE SCALE GENOMIC DNA]</scope>
    <source>
        <strain evidence="1 2">DSM 26287</strain>
    </source>
</reference>
<dbReference type="Proteomes" id="UP000537141">
    <property type="component" value="Unassembled WGS sequence"/>
</dbReference>
<dbReference type="EMBL" id="JACHHU010000008">
    <property type="protein sequence ID" value="MBB6542898.1"/>
    <property type="molecule type" value="Genomic_DNA"/>
</dbReference>
<protein>
    <submittedName>
        <fullName evidence="1">CRISPR-associated protein Csy2</fullName>
    </submittedName>
</protein>
<organism evidence="1 2">
    <name type="scientific">Thalassotalea piscium</name>
    <dbReference type="NCBI Taxonomy" id="1230533"/>
    <lineage>
        <taxon>Bacteria</taxon>
        <taxon>Pseudomonadati</taxon>
        <taxon>Pseudomonadota</taxon>
        <taxon>Gammaproteobacteria</taxon>
        <taxon>Alteromonadales</taxon>
        <taxon>Colwelliaceae</taxon>
        <taxon>Thalassotalea</taxon>
    </lineage>
</organism>
<comment type="caution">
    <text evidence="1">The sequence shown here is derived from an EMBL/GenBank/DDBJ whole genome shotgun (WGS) entry which is preliminary data.</text>
</comment>
<name>A0A7X0NG94_9GAMM</name>
<accession>A0A7X0NG94</accession>
<dbReference type="RefSeq" id="WP_184423706.1">
    <property type="nucleotide sequence ID" value="NZ_AP027362.1"/>
</dbReference>